<comment type="caution">
    <text evidence="3">The sequence shown here is derived from an EMBL/GenBank/DDBJ whole genome shotgun (WGS) entry which is preliminary data.</text>
</comment>
<dbReference type="AlphaFoldDB" id="A0AAD5SUH5"/>
<dbReference type="GO" id="GO:0005768">
    <property type="term" value="C:endosome"/>
    <property type="evidence" value="ECO:0007669"/>
    <property type="project" value="TreeGrafter"/>
</dbReference>
<keyword evidence="4" id="KW-1185">Reference proteome</keyword>
<evidence type="ECO:0000313" key="3">
    <source>
        <dbReference type="EMBL" id="KAJ3108922.1"/>
    </source>
</evidence>
<dbReference type="FunFam" id="1.25.40.90:FF:000006">
    <property type="entry name" value="Clathrin interactor 1"/>
    <property type="match status" value="1"/>
</dbReference>
<dbReference type="GO" id="GO:0005543">
    <property type="term" value="F:phospholipid binding"/>
    <property type="evidence" value="ECO:0007669"/>
    <property type="project" value="TreeGrafter"/>
</dbReference>
<sequence length="540" mass="57457">MEGWLDLDKLATTFNKVKNAVLNLPEYQEQLTTSLQVKVLEATGPEHWGASSTLMLDIATATSNPTHFADIFRTIYDRIQEPPSSSWRQNYKALQLLEYLIKNGNERSVDYAKDRIYELKALRNFHYTDEKGKDQGINVRNRATEIVSLLGDDQRIKEERKKARENRNKYTGVSSSGKYGGFAGGMSASTYSSGGGYAGSSSGGDNSGGGYGGFRDEDESYLKNSYTSGNTSASVNGVASSSRQHGSRNETSSRAPPKVVFKSDDNNPKKPTTFSQLTASTQLSTPTIDLLGMDFPSTSNAASNSNDDWGDFASATTVQQVSSTSANKTAFANFASFQSNPLPQSQSTLDDFGDFTSASSTNTTSVAAIPAFADFVSSTPQGNYTLQSLNSQFASFGVAPTTPAPTPTVGLILPNRNQTQPLSTTSITPFQFDAFSNLVSLDASALSGAGKRASAAGPSLSVLGTSQFGQFGTTATAMTAQQPHSQQFVAVSNGFVSSGSQWQQKGVGMTPLTPINANSSGAPSGVSANKQIIHEFESLI</sequence>
<dbReference type="PANTHER" id="PTHR12276">
    <property type="entry name" value="EPSIN/ENT-RELATED"/>
    <property type="match status" value="1"/>
</dbReference>
<dbReference type="InterPro" id="IPR008942">
    <property type="entry name" value="ENTH_VHS"/>
</dbReference>
<dbReference type="GO" id="GO:0006897">
    <property type="term" value="P:endocytosis"/>
    <property type="evidence" value="ECO:0007669"/>
    <property type="project" value="TreeGrafter"/>
</dbReference>
<dbReference type="Pfam" id="PF01417">
    <property type="entry name" value="ENTH"/>
    <property type="match status" value="1"/>
</dbReference>
<proteinExistence type="predicted"/>
<dbReference type="Gene3D" id="1.25.40.90">
    <property type="match status" value="1"/>
</dbReference>
<feature type="domain" description="ENTH" evidence="2">
    <location>
        <begin position="27"/>
        <end position="160"/>
    </location>
</feature>
<accession>A0AAD5SUH5</accession>
<name>A0AAD5SUH5_9FUNG</name>
<dbReference type="GO" id="GO:0030125">
    <property type="term" value="C:clathrin vesicle coat"/>
    <property type="evidence" value="ECO:0007669"/>
    <property type="project" value="TreeGrafter"/>
</dbReference>
<feature type="compositionally biased region" description="Polar residues" evidence="1">
    <location>
        <begin position="222"/>
        <end position="254"/>
    </location>
</feature>
<protein>
    <submittedName>
        <fullName evidence="3">Epsin-3, clathrin recruitment and traffic between the Golgi and endosome</fullName>
    </submittedName>
</protein>
<organism evidence="3 4">
    <name type="scientific">Physocladia obscura</name>
    <dbReference type="NCBI Taxonomy" id="109957"/>
    <lineage>
        <taxon>Eukaryota</taxon>
        <taxon>Fungi</taxon>
        <taxon>Fungi incertae sedis</taxon>
        <taxon>Chytridiomycota</taxon>
        <taxon>Chytridiomycota incertae sedis</taxon>
        <taxon>Chytridiomycetes</taxon>
        <taxon>Chytridiales</taxon>
        <taxon>Chytriomycetaceae</taxon>
        <taxon>Physocladia</taxon>
    </lineage>
</organism>
<dbReference type="Proteomes" id="UP001211907">
    <property type="component" value="Unassembled WGS sequence"/>
</dbReference>
<evidence type="ECO:0000256" key="1">
    <source>
        <dbReference type="SAM" id="MobiDB-lite"/>
    </source>
</evidence>
<dbReference type="EMBL" id="JADGJH010001836">
    <property type="protein sequence ID" value="KAJ3108922.1"/>
    <property type="molecule type" value="Genomic_DNA"/>
</dbReference>
<dbReference type="InterPro" id="IPR013809">
    <property type="entry name" value="ENTH"/>
</dbReference>
<dbReference type="PANTHER" id="PTHR12276:SF45">
    <property type="entry name" value="CLATHRIN INTERACTOR 1"/>
    <property type="match status" value="1"/>
</dbReference>
<dbReference type="SMART" id="SM00273">
    <property type="entry name" value="ENTH"/>
    <property type="match status" value="1"/>
</dbReference>
<feature type="compositionally biased region" description="Gly residues" evidence="1">
    <location>
        <begin position="193"/>
        <end position="213"/>
    </location>
</feature>
<feature type="region of interest" description="Disordered" evidence="1">
    <location>
        <begin position="193"/>
        <end position="279"/>
    </location>
</feature>
<dbReference type="SUPFAM" id="SSF48464">
    <property type="entry name" value="ENTH/VHS domain"/>
    <property type="match status" value="1"/>
</dbReference>
<dbReference type="GO" id="GO:0030276">
    <property type="term" value="F:clathrin binding"/>
    <property type="evidence" value="ECO:0007669"/>
    <property type="project" value="TreeGrafter"/>
</dbReference>
<dbReference type="PROSITE" id="PS50942">
    <property type="entry name" value="ENTH"/>
    <property type="match status" value="1"/>
</dbReference>
<gene>
    <name evidence="3" type="primary">ENT3</name>
    <name evidence="3" type="ORF">HK100_003372</name>
</gene>
<reference evidence="3" key="1">
    <citation type="submission" date="2020-05" db="EMBL/GenBank/DDBJ databases">
        <title>Phylogenomic resolution of chytrid fungi.</title>
        <authorList>
            <person name="Stajich J.E."/>
            <person name="Amses K."/>
            <person name="Simmons R."/>
            <person name="Seto K."/>
            <person name="Myers J."/>
            <person name="Bonds A."/>
            <person name="Quandt C.A."/>
            <person name="Barry K."/>
            <person name="Liu P."/>
            <person name="Grigoriev I."/>
            <person name="Longcore J.E."/>
            <person name="James T.Y."/>
        </authorList>
    </citation>
    <scope>NUCLEOTIDE SEQUENCE</scope>
    <source>
        <strain evidence="3">JEL0513</strain>
    </source>
</reference>
<evidence type="ECO:0000313" key="4">
    <source>
        <dbReference type="Proteomes" id="UP001211907"/>
    </source>
</evidence>
<feature type="compositionally biased region" description="Polar residues" evidence="1">
    <location>
        <begin position="269"/>
        <end position="279"/>
    </location>
</feature>
<evidence type="ECO:0000259" key="2">
    <source>
        <dbReference type="PROSITE" id="PS50942"/>
    </source>
</evidence>
<dbReference type="GO" id="GO:0005886">
    <property type="term" value="C:plasma membrane"/>
    <property type="evidence" value="ECO:0007669"/>
    <property type="project" value="TreeGrafter"/>
</dbReference>